<proteinExistence type="predicted"/>
<evidence type="ECO:0000313" key="1">
    <source>
        <dbReference type="EMBL" id="KAF5361214.1"/>
    </source>
</evidence>
<protein>
    <submittedName>
        <fullName evidence="1">Uncharacterized protein</fullName>
    </submittedName>
</protein>
<accession>A0A8H5GAA7</accession>
<dbReference type="EMBL" id="JAACJN010000211">
    <property type="protein sequence ID" value="KAF5361214.1"/>
    <property type="molecule type" value="Genomic_DNA"/>
</dbReference>
<dbReference type="AlphaFoldDB" id="A0A8H5GAA7"/>
<reference evidence="1 2" key="1">
    <citation type="journal article" date="2020" name="ISME J.">
        <title>Uncovering the hidden diversity of litter-decomposition mechanisms in mushroom-forming fungi.</title>
        <authorList>
            <person name="Floudas D."/>
            <person name="Bentzer J."/>
            <person name="Ahren D."/>
            <person name="Johansson T."/>
            <person name="Persson P."/>
            <person name="Tunlid A."/>
        </authorList>
    </citation>
    <scope>NUCLEOTIDE SEQUENCE [LARGE SCALE GENOMIC DNA]</scope>
    <source>
        <strain evidence="1 2">CBS 406.79</strain>
    </source>
</reference>
<organism evidence="1 2">
    <name type="scientific">Collybiopsis confluens</name>
    <dbReference type="NCBI Taxonomy" id="2823264"/>
    <lineage>
        <taxon>Eukaryota</taxon>
        <taxon>Fungi</taxon>
        <taxon>Dikarya</taxon>
        <taxon>Basidiomycota</taxon>
        <taxon>Agaricomycotina</taxon>
        <taxon>Agaricomycetes</taxon>
        <taxon>Agaricomycetidae</taxon>
        <taxon>Agaricales</taxon>
        <taxon>Marasmiineae</taxon>
        <taxon>Omphalotaceae</taxon>
        <taxon>Collybiopsis</taxon>
    </lineage>
</organism>
<sequence length="169" mass="18746">MGDVATALARLQNTIDDLKNNDIRGLRNDIRGIRDDVNTNLAAITTRLDGLEHSIVLGRAEAANDRRRLMNAREVVVSGQVSLKMQKIAPGSGYQLALPLRGAVNLPLDYLPGAIPAVGAELGYTPSNIDALQHLDILRAVIFYNEDFHILHTDDVGERRRKFRAWHTM</sequence>
<keyword evidence="2" id="KW-1185">Reference proteome</keyword>
<dbReference type="OrthoDB" id="3047760at2759"/>
<evidence type="ECO:0000313" key="2">
    <source>
        <dbReference type="Proteomes" id="UP000518752"/>
    </source>
</evidence>
<comment type="caution">
    <text evidence="1">The sequence shown here is derived from an EMBL/GenBank/DDBJ whole genome shotgun (WGS) entry which is preliminary data.</text>
</comment>
<gene>
    <name evidence="1" type="ORF">D9757_013451</name>
</gene>
<dbReference type="Proteomes" id="UP000518752">
    <property type="component" value="Unassembled WGS sequence"/>
</dbReference>
<name>A0A8H5GAA7_9AGAR</name>